<dbReference type="SFLD" id="SFLDS00001">
    <property type="entry name" value="Enolase"/>
    <property type="match status" value="1"/>
</dbReference>
<comment type="similarity">
    <text evidence="1 7">Belongs to the mandelate racemase/muconate lactonizing enzyme family.</text>
</comment>
<dbReference type="GO" id="GO:0000287">
    <property type="term" value="F:magnesium ion binding"/>
    <property type="evidence" value="ECO:0007669"/>
    <property type="project" value="UniProtKB-ARBA"/>
</dbReference>
<organism evidence="9 10">
    <name type="scientific">Lacticaseibacillus nasuensis JCM 17158</name>
    <dbReference type="NCBI Taxonomy" id="1291734"/>
    <lineage>
        <taxon>Bacteria</taxon>
        <taxon>Bacillati</taxon>
        <taxon>Bacillota</taxon>
        <taxon>Bacilli</taxon>
        <taxon>Lactobacillales</taxon>
        <taxon>Lactobacillaceae</taxon>
        <taxon>Lacticaseibacillus</taxon>
    </lineage>
</organism>
<gene>
    <name evidence="9" type="ORF">FD02_GL001387</name>
</gene>
<evidence type="ECO:0000256" key="7">
    <source>
        <dbReference type="RuleBase" id="RU366006"/>
    </source>
</evidence>
<proteinExistence type="inferred from homology"/>
<dbReference type="InterPro" id="IPR029017">
    <property type="entry name" value="Enolase-like_N"/>
</dbReference>
<dbReference type="InterPro" id="IPR018110">
    <property type="entry name" value="Mandel_Rmase/mucon_lact_enz_CS"/>
</dbReference>
<evidence type="ECO:0000259" key="8">
    <source>
        <dbReference type="SMART" id="SM00922"/>
    </source>
</evidence>
<reference evidence="9 10" key="1">
    <citation type="journal article" date="2015" name="Genome Announc.">
        <title>Expanding the biotechnology potential of lactobacilli through comparative genomics of 213 strains and associated genera.</title>
        <authorList>
            <person name="Sun Z."/>
            <person name="Harris H.M."/>
            <person name="McCann A."/>
            <person name="Guo C."/>
            <person name="Argimon S."/>
            <person name="Zhang W."/>
            <person name="Yang X."/>
            <person name="Jeffery I.B."/>
            <person name="Cooney J.C."/>
            <person name="Kagawa T.F."/>
            <person name="Liu W."/>
            <person name="Song Y."/>
            <person name="Salvetti E."/>
            <person name="Wrobel A."/>
            <person name="Rasinkangas P."/>
            <person name="Parkhill J."/>
            <person name="Rea M.C."/>
            <person name="O'Sullivan O."/>
            <person name="Ritari J."/>
            <person name="Douillard F.P."/>
            <person name="Paul Ross R."/>
            <person name="Yang R."/>
            <person name="Briner A.E."/>
            <person name="Felis G.E."/>
            <person name="de Vos W.M."/>
            <person name="Barrangou R."/>
            <person name="Klaenhammer T.R."/>
            <person name="Caufield P.W."/>
            <person name="Cui Y."/>
            <person name="Zhang H."/>
            <person name="O'Toole P.W."/>
        </authorList>
    </citation>
    <scope>NUCLEOTIDE SEQUENCE [LARGE SCALE GENOMIC DNA]</scope>
    <source>
        <strain evidence="9 10">JCM 17158</strain>
    </source>
</reference>
<accession>A0A0R1K0R8</accession>
<dbReference type="Pfam" id="PF13378">
    <property type="entry name" value="MR_MLE_C"/>
    <property type="match status" value="1"/>
</dbReference>
<dbReference type="PANTHER" id="PTHR48073:SF2">
    <property type="entry name" value="O-SUCCINYLBENZOATE SYNTHASE"/>
    <property type="match status" value="1"/>
</dbReference>
<feature type="binding site" evidence="6">
    <location>
        <position position="215"/>
    </location>
    <ligand>
        <name>Mg(2+)</name>
        <dbReference type="ChEBI" id="CHEBI:18420"/>
    </ligand>
</feature>
<dbReference type="AlphaFoldDB" id="A0A0R1K0R8"/>
<dbReference type="SUPFAM" id="SSF54826">
    <property type="entry name" value="Enolase N-terminal domain-like"/>
    <property type="match status" value="1"/>
</dbReference>
<dbReference type="RefSeq" id="WP_054723577.1">
    <property type="nucleotide sequence ID" value="NZ_AZDJ01000016.1"/>
</dbReference>
<sequence>MKITEIKAVPQEVELREPFTVAFATYTHIPILLVRIMTDTGLVGDGEVNPMELITSESIASELAALPALQAVLVGTDPLAIEAAHRAMAGKLIGHSALKAGIDIALYDLLGKAAGLPVYKLLGGASDHITTDLTISIGSVATMVADVQQAVAAGFTELKVKVGGDFTQDHDAVAAILAAVPASVHVKLDANQAWTAKQAIQFMTSFTQPNLTILEQPLPAAQGGDNALIRANIHQTLMLDEQVHSAADAAKVVAKREADAINIKLMKADGIYGAEAINRVAEAAGIPCMIGCMAESRLGIAAAVHFAAAHANVRWCDLDSVMLLKDTPWLTGGFTGTGPDYHLTAEPGLGVHVAAEVFA</sequence>
<dbReference type="STRING" id="1291734.FD02_GL001387"/>
<feature type="binding site" evidence="6">
    <location>
        <position position="240"/>
    </location>
    <ligand>
        <name>Mg(2+)</name>
        <dbReference type="ChEBI" id="CHEBI:18420"/>
    </ligand>
</feature>
<dbReference type="PATRIC" id="fig|1291734.4.peg.1426"/>
<keyword evidence="10" id="KW-1185">Reference proteome</keyword>
<dbReference type="InterPro" id="IPR036849">
    <property type="entry name" value="Enolase-like_C_sf"/>
</dbReference>
<evidence type="ECO:0000313" key="9">
    <source>
        <dbReference type="EMBL" id="KRK72967.1"/>
    </source>
</evidence>
<evidence type="ECO:0000256" key="2">
    <source>
        <dbReference type="ARBA" id="ARBA00022723"/>
    </source>
</evidence>
<dbReference type="SMART" id="SM00922">
    <property type="entry name" value="MR_MLE"/>
    <property type="match status" value="1"/>
</dbReference>
<dbReference type="InterPro" id="IPR029065">
    <property type="entry name" value="Enolase_C-like"/>
</dbReference>
<evidence type="ECO:0000256" key="4">
    <source>
        <dbReference type="ARBA" id="ARBA00023235"/>
    </source>
</evidence>
<dbReference type="GO" id="GO:0009063">
    <property type="term" value="P:amino acid catabolic process"/>
    <property type="evidence" value="ECO:0007669"/>
    <property type="project" value="InterPro"/>
</dbReference>
<dbReference type="OrthoDB" id="9775391at2"/>
<dbReference type="SFLD" id="SFLDF00009">
    <property type="entry name" value="o-succinylbenzoate_synthase"/>
    <property type="match status" value="1"/>
</dbReference>
<dbReference type="Gene3D" id="3.30.390.10">
    <property type="entry name" value="Enolase-like, N-terminal domain"/>
    <property type="match status" value="1"/>
</dbReference>
<keyword evidence="4 7" id="KW-0413">Isomerase</keyword>
<feature type="active site" description="Proton acceptor; specific for (S)-substrate epimerization" evidence="5">
    <location>
        <position position="264"/>
    </location>
</feature>
<dbReference type="Proteomes" id="UP000051804">
    <property type="component" value="Unassembled WGS sequence"/>
</dbReference>
<keyword evidence="3 6" id="KW-0460">Magnesium</keyword>
<evidence type="ECO:0000256" key="3">
    <source>
        <dbReference type="ARBA" id="ARBA00022842"/>
    </source>
</evidence>
<dbReference type="FunFam" id="3.30.390.10:FF:000009">
    <property type="entry name" value="Hydrophobic dipeptide epimerase"/>
    <property type="match status" value="1"/>
</dbReference>
<evidence type="ECO:0000256" key="5">
    <source>
        <dbReference type="PIRSR" id="PIRSR634603-1"/>
    </source>
</evidence>
<comment type="caution">
    <text evidence="9">The sequence shown here is derived from an EMBL/GenBank/DDBJ whole genome shotgun (WGS) entry which is preliminary data.</text>
</comment>
<evidence type="ECO:0000313" key="10">
    <source>
        <dbReference type="Proteomes" id="UP000051804"/>
    </source>
</evidence>
<dbReference type="PROSITE" id="PS00909">
    <property type="entry name" value="MR_MLE_2"/>
    <property type="match status" value="1"/>
</dbReference>
<dbReference type="CDD" id="cd03319">
    <property type="entry name" value="L-Ala-DL-Glu_epimerase"/>
    <property type="match status" value="1"/>
</dbReference>
<dbReference type="Gene3D" id="3.20.20.120">
    <property type="entry name" value="Enolase-like C-terminal domain"/>
    <property type="match status" value="1"/>
</dbReference>
<dbReference type="EMBL" id="AZDJ01000016">
    <property type="protein sequence ID" value="KRK72967.1"/>
    <property type="molecule type" value="Genomic_DNA"/>
</dbReference>
<dbReference type="InterPro" id="IPR013341">
    <property type="entry name" value="Mandelate_racemase_N_dom"/>
</dbReference>
<dbReference type="Pfam" id="PF02746">
    <property type="entry name" value="MR_MLE_N"/>
    <property type="match status" value="1"/>
</dbReference>
<protein>
    <recommendedName>
        <fullName evidence="7">Dipeptide epimerase</fullName>
        <ecNumber evidence="7">5.1.1.-</ecNumber>
    </recommendedName>
</protein>
<dbReference type="SUPFAM" id="SSF51604">
    <property type="entry name" value="Enolase C-terminal domain-like"/>
    <property type="match status" value="1"/>
</dbReference>
<feature type="domain" description="Mandelate racemase/muconate lactonizing enzyme C-terminal" evidence="8">
    <location>
        <begin position="140"/>
        <end position="236"/>
    </location>
</feature>
<keyword evidence="2 6" id="KW-0479">Metal-binding</keyword>
<dbReference type="PANTHER" id="PTHR48073">
    <property type="entry name" value="O-SUCCINYLBENZOATE SYNTHASE-RELATED"/>
    <property type="match status" value="1"/>
</dbReference>
<feature type="active site" description="Proton acceptor; specific for (R)-substrate epimerization" evidence="5">
    <location>
        <position position="161"/>
    </location>
</feature>
<evidence type="ECO:0000256" key="6">
    <source>
        <dbReference type="PIRSR" id="PIRSR634603-3"/>
    </source>
</evidence>
<dbReference type="GO" id="GO:0016855">
    <property type="term" value="F:racemase and epimerase activity, acting on amino acids and derivatives"/>
    <property type="evidence" value="ECO:0007669"/>
    <property type="project" value="UniProtKB-UniRule"/>
</dbReference>
<feature type="binding site" evidence="6">
    <location>
        <position position="189"/>
    </location>
    <ligand>
        <name>Mg(2+)</name>
        <dbReference type="ChEBI" id="CHEBI:18420"/>
    </ligand>
</feature>
<dbReference type="InterPro" id="IPR013342">
    <property type="entry name" value="Mandelate_racemase_C"/>
</dbReference>
<name>A0A0R1K0R8_9LACO</name>
<evidence type="ECO:0000256" key="1">
    <source>
        <dbReference type="ARBA" id="ARBA00008031"/>
    </source>
</evidence>
<dbReference type="EC" id="5.1.1.-" evidence="7"/>
<dbReference type="SFLD" id="SFLDG00180">
    <property type="entry name" value="muconate_cycloisomerase"/>
    <property type="match status" value="1"/>
</dbReference>
<dbReference type="GO" id="GO:0006518">
    <property type="term" value="P:peptide metabolic process"/>
    <property type="evidence" value="ECO:0007669"/>
    <property type="project" value="UniProtKB-ARBA"/>
</dbReference>
<dbReference type="InterPro" id="IPR034603">
    <property type="entry name" value="Dipeptide_epimerase"/>
</dbReference>
<comment type="cofactor">
    <cofactor evidence="6 7">
        <name>Mg(2+)</name>
        <dbReference type="ChEBI" id="CHEBI:18420"/>
    </cofactor>
    <text evidence="6 7">Binds 1 Mg(2+) ion per subunit.</text>
</comment>